<dbReference type="OrthoDB" id="5174871at2"/>
<feature type="domain" description="Xylose isomerase-like TIM barrel" evidence="4">
    <location>
        <begin position="79"/>
        <end position="265"/>
    </location>
</feature>
<dbReference type="InterPro" id="IPR050337">
    <property type="entry name" value="L-rhamnose_isomerase"/>
</dbReference>
<evidence type="ECO:0000256" key="1">
    <source>
        <dbReference type="ARBA" id="ARBA00022723"/>
    </source>
</evidence>
<dbReference type="SUPFAM" id="SSF51658">
    <property type="entry name" value="Xylose isomerase-like"/>
    <property type="match status" value="1"/>
</dbReference>
<protein>
    <submittedName>
        <fullName evidence="5">L-rhamnose isomerase / sugar isomerase</fullName>
    </submittedName>
</protein>
<dbReference type="NCBIfam" id="TIGR02635">
    <property type="entry name" value="RhaI_grampos"/>
    <property type="match status" value="1"/>
</dbReference>
<evidence type="ECO:0000313" key="5">
    <source>
        <dbReference type="EMBL" id="SHE88730.1"/>
    </source>
</evidence>
<dbReference type="GO" id="GO:0019324">
    <property type="term" value="P:L-lyxose metabolic process"/>
    <property type="evidence" value="ECO:0007669"/>
    <property type="project" value="TreeGrafter"/>
</dbReference>
<keyword evidence="3 5" id="KW-0413">Isomerase</keyword>
<dbReference type="PANTHER" id="PTHR30268">
    <property type="entry name" value="L-RHAMNOSE ISOMERASE"/>
    <property type="match status" value="1"/>
</dbReference>
<name>A0A1M4X5H7_9THEO</name>
<dbReference type="Pfam" id="PF01261">
    <property type="entry name" value="AP_endonuc_2"/>
    <property type="match status" value="1"/>
</dbReference>
<sequence>MRDEYRIWEQRQIDRGIDVEWVKERIKEFKVETPSWGYGDSGTRFKTFKQAGVPRNLFEKLEDAAQVNKYTGICPTVAIHIPWDKEDDYSKVVEYAAQLGLKIGAVNPNLFQDDDYKFGSITNVRPEVRRKAIDHMLECIDIAKQVGSKIISLWLADGTNYPGQGDFRARKHWIEESLQEVYAALEDDMRLLIEYKCFEPGFYHTDIADWGMSYTFASKLGPKAQVLVDLGHHLQGTNVEHIVAFLLDEGKIGGFHFNNRKYADDDLIVGSINPYELFLIFNELVAASLDSKTASTAANIAYMIDQSHCIEPKIPAMIRSVLNIQTAYAKALLVNREQLKAAQEANDVMAAEAAVREAFETDVRPLLEMVREEMGLNPDPLKAYLESGYGEKILSRGIGGKGWE</sequence>
<proteinExistence type="predicted"/>
<dbReference type="AlphaFoldDB" id="A0A1M4X5H7"/>
<keyword evidence="6" id="KW-1185">Reference proteome</keyword>
<keyword evidence="1" id="KW-0479">Metal-binding</keyword>
<dbReference type="GO" id="GO:0046872">
    <property type="term" value="F:metal ion binding"/>
    <property type="evidence" value="ECO:0007669"/>
    <property type="project" value="UniProtKB-KW"/>
</dbReference>
<dbReference type="PANTHER" id="PTHR30268:SF0">
    <property type="entry name" value="L-RHAMNOSE ISOMERASE"/>
    <property type="match status" value="1"/>
</dbReference>
<accession>A0A1M4X5H7</accession>
<dbReference type="STRING" id="1121256.SAMN02746089_00953"/>
<dbReference type="Gene3D" id="3.20.20.150">
    <property type="entry name" value="Divalent-metal-dependent TIM barrel enzymes"/>
    <property type="match status" value="1"/>
</dbReference>
<gene>
    <name evidence="5" type="ORF">SAMN02746089_00953</name>
</gene>
<keyword evidence="2" id="KW-0464">Manganese</keyword>
<evidence type="ECO:0000256" key="2">
    <source>
        <dbReference type="ARBA" id="ARBA00023211"/>
    </source>
</evidence>
<dbReference type="GO" id="GO:0019301">
    <property type="term" value="P:rhamnose catabolic process"/>
    <property type="evidence" value="ECO:0007669"/>
    <property type="project" value="TreeGrafter"/>
</dbReference>
<evidence type="ECO:0000259" key="4">
    <source>
        <dbReference type="Pfam" id="PF01261"/>
    </source>
</evidence>
<evidence type="ECO:0000313" key="6">
    <source>
        <dbReference type="Proteomes" id="UP000184088"/>
    </source>
</evidence>
<organism evidence="5 6">
    <name type="scientific">Caldanaerobius fijiensis DSM 17918</name>
    <dbReference type="NCBI Taxonomy" id="1121256"/>
    <lineage>
        <taxon>Bacteria</taxon>
        <taxon>Bacillati</taxon>
        <taxon>Bacillota</taxon>
        <taxon>Clostridia</taxon>
        <taxon>Thermoanaerobacterales</taxon>
        <taxon>Thermoanaerobacteraceae</taxon>
        <taxon>Caldanaerobius</taxon>
    </lineage>
</organism>
<dbReference type="InterPro" id="IPR013457">
    <property type="entry name" value="Rhamnose_iso-rel"/>
</dbReference>
<dbReference type="Proteomes" id="UP000184088">
    <property type="component" value="Unassembled WGS sequence"/>
</dbReference>
<dbReference type="InterPro" id="IPR013022">
    <property type="entry name" value="Xyl_isomerase-like_TIM-brl"/>
</dbReference>
<evidence type="ECO:0000256" key="3">
    <source>
        <dbReference type="ARBA" id="ARBA00023235"/>
    </source>
</evidence>
<dbReference type="EMBL" id="FQVH01000007">
    <property type="protein sequence ID" value="SHE88730.1"/>
    <property type="molecule type" value="Genomic_DNA"/>
</dbReference>
<dbReference type="GO" id="GO:0008740">
    <property type="term" value="F:L-rhamnose isomerase activity"/>
    <property type="evidence" value="ECO:0007669"/>
    <property type="project" value="TreeGrafter"/>
</dbReference>
<reference evidence="5 6" key="1">
    <citation type="submission" date="2016-11" db="EMBL/GenBank/DDBJ databases">
        <authorList>
            <person name="Jaros S."/>
            <person name="Januszkiewicz K."/>
            <person name="Wedrychowicz H."/>
        </authorList>
    </citation>
    <scope>NUCLEOTIDE SEQUENCE [LARGE SCALE GENOMIC DNA]</scope>
    <source>
        <strain evidence="5 6">DSM 17918</strain>
    </source>
</reference>
<dbReference type="RefSeq" id="WP_073342189.1">
    <property type="nucleotide sequence ID" value="NZ_FQVH01000007.1"/>
</dbReference>
<dbReference type="InterPro" id="IPR036237">
    <property type="entry name" value="Xyl_isomerase-like_sf"/>
</dbReference>